<sequence length="120" mass="13183">SSPLSCINLYISPSLLLRFTSERESTSPTSCTSLPLCACAVKNYNFLAPPQSPPTSHKANGVWSEGGAVIKHSQWREKRSTSPHTAVCHPQTVQSDLDMMRALQTPTWGAFSEEESCDRD</sequence>
<name>A0ABV0RB93_9TELE</name>
<dbReference type="EMBL" id="JAHRIN010042071">
    <property type="protein sequence ID" value="MEQ2205385.1"/>
    <property type="molecule type" value="Genomic_DNA"/>
</dbReference>
<organism evidence="1 2">
    <name type="scientific">Xenoophorus captivus</name>
    <dbReference type="NCBI Taxonomy" id="1517983"/>
    <lineage>
        <taxon>Eukaryota</taxon>
        <taxon>Metazoa</taxon>
        <taxon>Chordata</taxon>
        <taxon>Craniata</taxon>
        <taxon>Vertebrata</taxon>
        <taxon>Euteleostomi</taxon>
        <taxon>Actinopterygii</taxon>
        <taxon>Neopterygii</taxon>
        <taxon>Teleostei</taxon>
        <taxon>Neoteleostei</taxon>
        <taxon>Acanthomorphata</taxon>
        <taxon>Ovalentaria</taxon>
        <taxon>Atherinomorphae</taxon>
        <taxon>Cyprinodontiformes</taxon>
        <taxon>Goodeidae</taxon>
        <taxon>Xenoophorus</taxon>
    </lineage>
</organism>
<evidence type="ECO:0000313" key="1">
    <source>
        <dbReference type="EMBL" id="MEQ2205385.1"/>
    </source>
</evidence>
<keyword evidence="2" id="KW-1185">Reference proteome</keyword>
<feature type="non-terminal residue" evidence="1">
    <location>
        <position position="1"/>
    </location>
</feature>
<gene>
    <name evidence="1" type="ORF">XENOCAPTIV_025395</name>
</gene>
<evidence type="ECO:0000313" key="2">
    <source>
        <dbReference type="Proteomes" id="UP001434883"/>
    </source>
</evidence>
<protein>
    <submittedName>
        <fullName evidence="1">Uncharacterized protein</fullName>
    </submittedName>
</protein>
<proteinExistence type="predicted"/>
<accession>A0ABV0RB93</accession>
<dbReference type="Proteomes" id="UP001434883">
    <property type="component" value="Unassembled WGS sequence"/>
</dbReference>
<reference evidence="1 2" key="1">
    <citation type="submission" date="2021-06" db="EMBL/GenBank/DDBJ databases">
        <authorList>
            <person name="Palmer J.M."/>
        </authorList>
    </citation>
    <scope>NUCLEOTIDE SEQUENCE [LARGE SCALE GENOMIC DNA]</scope>
    <source>
        <strain evidence="1 2">XC_2019</strain>
        <tissue evidence="1">Muscle</tissue>
    </source>
</reference>
<comment type="caution">
    <text evidence="1">The sequence shown here is derived from an EMBL/GenBank/DDBJ whole genome shotgun (WGS) entry which is preliminary data.</text>
</comment>